<dbReference type="Proteomes" id="UP000182149">
    <property type="component" value="Unassembled WGS sequence"/>
</dbReference>
<dbReference type="EMBL" id="JXKD01000001">
    <property type="protein sequence ID" value="OJG12146.1"/>
    <property type="molecule type" value="Genomic_DNA"/>
</dbReference>
<gene>
    <name evidence="1" type="ORF">RU93_GL000076</name>
</gene>
<evidence type="ECO:0000313" key="2">
    <source>
        <dbReference type="Proteomes" id="UP000182149"/>
    </source>
</evidence>
<organism evidence="1 2">
    <name type="scientific">Enterococcus aquimarinus</name>
    <dbReference type="NCBI Taxonomy" id="328396"/>
    <lineage>
        <taxon>Bacteria</taxon>
        <taxon>Bacillati</taxon>
        <taxon>Bacillota</taxon>
        <taxon>Bacilli</taxon>
        <taxon>Lactobacillales</taxon>
        <taxon>Enterococcaceae</taxon>
        <taxon>Enterococcus</taxon>
    </lineage>
</organism>
<protein>
    <recommendedName>
        <fullName evidence="3">Cthe-2314-like HEPN domain-containing protein</fullName>
    </recommendedName>
</protein>
<dbReference type="AlphaFoldDB" id="A0A1L8QXD6"/>
<dbReference type="STRING" id="328396.RU93_GL000076"/>
<dbReference type="RefSeq" id="WP_071873637.1">
    <property type="nucleotide sequence ID" value="NZ_JBHSHF010000002.1"/>
</dbReference>
<evidence type="ECO:0000313" key="1">
    <source>
        <dbReference type="EMBL" id="OJG12146.1"/>
    </source>
</evidence>
<evidence type="ECO:0008006" key="3">
    <source>
        <dbReference type="Google" id="ProtNLM"/>
    </source>
</evidence>
<sequence>MKKMIEEEFENYRWYLNSYFPYTKISKNIDTVEFKEIFNNTLSLSKACQCLSSSDELNKYTSIIEYNLNNLLYFIPLNEMVSINVSIRNCVEYILKLIYFLENPSEDTITKGYRTMKDNKDKLKIFEENKNKVENTFRIYSERSNKVHLKSIPEGTLRSLLEKKLTKEYEKSDMNEIKHDIKHCFDFMLEIICFYEISLSTQQKLVMSKIVSNKWKTRIFNLK</sequence>
<reference evidence="1 2" key="1">
    <citation type="submission" date="2014-12" db="EMBL/GenBank/DDBJ databases">
        <title>Draft genome sequences of 29 type strains of Enterococci.</title>
        <authorList>
            <person name="Zhong Z."/>
            <person name="Sun Z."/>
            <person name="Liu W."/>
            <person name="Zhang W."/>
            <person name="Zhang H."/>
        </authorList>
    </citation>
    <scope>NUCLEOTIDE SEQUENCE [LARGE SCALE GENOMIC DNA]</scope>
    <source>
        <strain evidence="1 2">DSM 17690</strain>
    </source>
</reference>
<proteinExistence type="predicted"/>
<name>A0A1L8QXD6_9ENTE</name>
<comment type="caution">
    <text evidence="1">The sequence shown here is derived from an EMBL/GenBank/DDBJ whole genome shotgun (WGS) entry which is preliminary data.</text>
</comment>
<accession>A0A1L8QXD6</accession>
<keyword evidence="2" id="KW-1185">Reference proteome</keyword>
<dbReference type="OrthoDB" id="9984710at2"/>